<feature type="compositionally biased region" description="Basic and acidic residues" evidence="1">
    <location>
        <begin position="81"/>
        <end position="98"/>
    </location>
</feature>
<dbReference type="InterPro" id="IPR043504">
    <property type="entry name" value="Peptidase_S1_PA_chymotrypsin"/>
</dbReference>
<dbReference type="SUPFAM" id="SSF50494">
    <property type="entry name" value="Trypsin-like serine proteases"/>
    <property type="match status" value="1"/>
</dbReference>
<reference evidence="2 3" key="2">
    <citation type="journal article" date="2012" name="BMC Genomics">
        <title>A comparative genomics perspective on the genetic content of the alkaliphilic haloarchaeon Natrialba magadii ATCC 43099T.</title>
        <authorList>
            <person name="Siddaramappa S."/>
            <person name="Challacombe J.F."/>
            <person name="Decastro R.E."/>
            <person name="Pfeiffer F."/>
            <person name="Sastre D.E."/>
            <person name="Gimenez M.I."/>
            <person name="Paggi R.A."/>
            <person name="Detter J.C."/>
            <person name="Davenport K.W."/>
            <person name="Goodwin L.A."/>
            <person name="Kyrpides N."/>
            <person name="Tapia R."/>
            <person name="Pitluck S."/>
            <person name="Lucas S."/>
            <person name="Woyke T."/>
            <person name="Maupin-Furlow J.A."/>
        </authorList>
    </citation>
    <scope>NUCLEOTIDE SEQUENCE [LARGE SCALE GENOMIC DNA]</scope>
    <source>
        <strain evidence="3">ATCC 43099 / DSM 3394 / CCM 3739 / CIP 104546 / IAM 13178 / JCM 8861 / NBRC 102185 / NCIMB 2190 / MS3</strain>
    </source>
</reference>
<evidence type="ECO:0000256" key="1">
    <source>
        <dbReference type="SAM" id="MobiDB-lite"/>
    </source>
</evidence>
<dbReference type="Gene3D" id="2.40.10.10">
    <property type="entry name" value="Trypsin-like serine proteases"/>
    <property type="match status" value="2"/>
</dbReference>
<gene>
    <name evidence="2" type="ordered locus">Nmag_2596</name>
</gene>
<keyword evidence="3" id="KW-1185">Reference proteome</keyword>
<evidence type="ECO:0000313" key="2">
    <source>
        <dbReference type="EMBL" id="ADD06155.1"/>
    </source>
</evidence>
<dbReference type="RefSeq" id="WP_012996696.1">
    <property type="nucleotide sequence ID" value="NC_013922.1"/>
</dbReference>
<dbReference type="InterPro" id="IPR009003">
    <property type="entry name" value="Peptidase_S1_PA"/>
</dbReference>
<dbReference type="HOGENOM" id="CLU_815394_0_0_2"/>
<evidence type="ECO:0000313" key="3">
    <source>
        <dbReference type="Proteomes" id="UP000001879"/>
    </source>
</evidence>
<dbReference type="EMBL" id="CP001932">
    <property type="protein sequence ID" value="ADD06155.1"/>
    <property type="molecule type" value="Genomic_DNA"/>
</dbReference>
<dbReference type="PaxDb" id="547559-Nmag_2596"/>
<dbReference type="eggNOG" id="arCOG10314">
    <property type="taxonomic scope" value="Archaea"/>
</dbReference>
<dbReference type="OrthoDB" id="205970at2157"/>
<dbReference type="AlphaFoldDB" id="D3SYW3"/>
<proteinExistence type="predicted"/>
<dbReference type="Proteomes" id="UP000001879">
    <property type="component" value="Chromosome"/>
</dbReference>
<dbReference type="GeneID" id="41351081"/>
<name>D3SYW3_NATMM</name>
<sequence length="340" mass="36591">MVPARWYDNLTKARNVYYDFLNGDNIHNHQLSDDNVKGVWVSAGTIDGQKPFIEIESTSDETLPLGYVESNGVPIKVTNLEPKEKAEDSDKDPNKSGRTEPQSNYIGGGDRCGNGDGSAGTLATPVWKSGNASDRYFLTCEHIGAEMSDFGDELFRTGGGLSEGDKLHTGGSSFSSEIGEVIDASCSNDFAVVDPEDGYTPDFSINGESSPIVGSISKDGLSDMESNGEQVKKSGQVTGVTSGEVKAYNGTVFPYLGTCGTRRTNQLRWGTEDDSKDGDSGSPVYTDEYTSADEILIAGGLDGGWPSYGYVGDYAFGTAAYVLHQDYDYRFSDPSYRPRS</sequence>
<dbReference type="KEGG" id="nmg:Nmag_2596"/>
<accession>D3SYW3</accession>
<protein>
    <submittedName>
        <fullName evidence="2">Uncharacterized protein</fullName>
    </submittedName>
</protein>
<reference evidence="3" key="1">
    <citation type="submission" date="2010-02" db="EMBL/GenBank/DDBJ databases">
        <title>Complete sequence of chromosome of Natrialba magadii ATCC 43099.</title>
        <authorList>
            <consortium name="US DOE Joint Genome Institute"/>
            <person name="Lucas S."/>
            <person name="Copeland A."/>
            <person name="Lapidus A."/>
            <person name="Cheng J.-F."/>
            <person name="Bruce D."/>
            <person name="Goodwin L."/>
            <person name="Pitluck S."/>
            <person name="Davenport K."/>
            <person name="Saunders E."/>
            <person name="Detter J.C."/>
            <person name="Han C."/>
            <person name="Tapia R."/>
            <person name="Land M."/>
            <person name="Hauser L."/>
            <person name="Kyrpides N."/>
            <person name="Mikhailova N."/>
            <person name="De Castro R.E."/>
            <person name="Maupin-Furlow J.A."/>
            <person name="Woyke T."/>
        </authorList>
    </citation>
    <scope>NUCLEOTIDE SEQUENCE [LARGE SCALE GENOMIC DNA]</scope>
    <source>
        <strain evidence="3">ATCC 43099 / DSM 3394 / CCM 3739 / CIP 104546 / IAM 13178 / JCM 8861 / NBRC 102185 / NCIMB 2190 / MS3</strain>
    </source>
</reference>
<feature type="compositionally biased region" description="Gly residues" evidence="1">
    <location>
        <begin position="106"/>
        <end position="117"/>
    </location>
</feature>
<feature type="region of interest" description="Disordered" evidence="1">
    <location>
        <begin position="76"/>
        <end position="117"/>
    </location>
</feature>
<organism evidence="2 3">
    <name type="scientific">Natrialba magadii (strain ATCC 43099 / DSM 3394 / CCM 3739 / CIP 104546 / IAM 13178 / JCM 8861 / NBRC 102185 / NCIMB 2190 / MS3)</name>
    <name type="common">Natronobacterium magadii</name>
    <dbReference type="NCBI Taxonomy" id="547559"/>
    <lineage>
        <taxon>Archaea</taxon>
        <taxon>Methanobacteriati</taxon>
        <taxon>Methanobacteriota</taxon>
        <taxon>Stenosarchaea group</taxon>
        <taxon>Halobacteria</taxon>
        <taxon>Halobacteriales</taxon>
        <taxon>Natrialbaceae</taxon>
        <taxon>Natrialba</taxon>
    </lineage>
</organism>